<dbReference type="EMBL" id="JAAEDL010000015">
    <property type="protein sequence ID" value="MBR0681916.1"/>
    <property type="molecule type" value="Genomic_DNA"/>
</dbReference>
<feature type="region of interest" description="Disordered" evidence="1">
    <location>
        <begin position="50"/>
        <end position="182"/>
    </location>
</feature>
<dbReference type="Proteomes" id="UP001138709">
    <property type="component" value="Unassembled WGS sequence"/>
</dbReference>
<name>A0A9X9XDY0_9PROT</name>
<evidence type="ECO:0000313" key="2">
    <source>
        <dbReference type="EMBL" id="MBR0681916.1"/>
    </source>
</evidence>
<proteinExistence type="predicted"/>
<organism evidence="2 3">
    <name type="scientific">Neoroseomonas eburnea</name>
    <dbReference type="NCBI Taxonomy" id="1346889"/>
    <lineage>
        <taxon>Bacteria</taxon>
        <taxon>Pseudomonadati</taxon>
        <taxon>Pseudomonadota</taxon>
        <taxon>Alphaproteobacteria</taxon>
        <taxon>Acetobacterales</taxon>
        <taxon>Acetobacteraceae</taxon>
        <taxon>Neoroseomonas</taxon>
    </lineage>
</organism>
<reference evidence="2" key="1">
    <citation type="submission" date="2020-01" db="EMBL/GenBank/DDBJ databases">
        <authorList>
            <person name="Rat A."/>
        </authorList>
    </citation>
    <scope>NUCLEOTIDE SEQUENCE</scope>
    <source>
        <strain evidence="2">LMG 31228</strain>
    </source>
</reference>
<feature type="compositionally biased region" description="Low complexity" evidence="1">
    <location>
        <begin position="74"/>
        <end position="87"/>
    </location>
</feature>
<reference evidence="2" key="2">
    <citation type="journal article" date="2021" name="Syst. Appl. Microbiol.">
        <title>Roseomonas hellenica sp. nov., isolated from roots of wild-growing Alkanna tinctoria.</title>
        <authorList>
            <person name="Rat A."/>
            <person name="Naranjo H.D."/>
            <person name="Lebbe L."/>
            <person name="Cnockaert M."/>
            <person name="Krigas N."/>
            <person name="Grigoriadou K."/>
            <person name="Maloupa E."/>
            <person name="Willems A."/>
        </authorList>
    </citation>
    <scope>NUCLEOTIDE SEQUENCE</scope>
    <source>
        <strain evidence="2">LMG 31228</strain>
    </source>
</reference>
<comment type="caution">
    <text evidence="2">The sequence shown here is derived from an EMBL/GenBank/DDBJ whole genome shotgun (WGS) entry which is preliminary data.</text>
</comment>
<gene>
    <name evidence="2" type="ORF">GXW74_15585</name>
</gene>
<dbReference type="AlphaFoldDB" id="A0A9X9XDY0"/>
<keyword evidence="3" id="KW-1185">Reference proteome</keyword>
<evidence type="ECO:0000256" key="1">
    <source>
        <dbReference type="SAM" id="MobiDB-lite"/>
    </source>
</evidence>
<protein>
    <recommendedName>
        <fullName evidence="4">Mu-like prophage FluMu N-terminal domain-containing protein</fullName>
    </recommendedName>
</protein>
<evidence type="ECO:0000313" key="3">
    <source>
        <dbReference type="Proteomes" id="UP001138709"/>
    </source>
</evidence>
<dbReference type="SUPFAM" id="SSF160059">
    <property type="entry name" value="PriA/YqbF domain"/>
    <property type="match status" value="1"/>
</dbReference>
<accession>A0A9X9XDY0</accession>
<dbReference type="Gene3D" id="3.40.5.80">
    <property type="match status" value="1"/>
</dbReference>
<evidence type="ECO:0008006" key="4">
    <source>
        <dbReference type="Google" id="ProtNLM"/>
    </source>
</evidence>
<sequence length="182" mass="17032">MSPALVILCRRPGFRRAGIAHPARAEYAAGAFTAEQLAVLAAEPMLRLVPIEPGSEGDGGGTASPGGPVPLPALPGKLEPGAQAVAPAGGGSLPAATADHGDPAIGAASAPSTDAPRNEGGSGGAGASTDGPAAGAASTPAPASTDGDTQTAPPQPPVAASSGDGSAAPAAAARTSGRRRGA</sequence>
<feature type="compositionally biased region" description="Low complexity" evidence="1">
    <location>
        <begin position="127"/>
        <end position="175"/>
    </location>
</feature>